<reference evidence="1" key="2">
    <citation type="submission" date="2025-08" db="UniProtKB">
        <authorList>
            <consortium name="Ensembl"/>
        </authorList>
    </citation>
    <scope>IDENTIFICATION</scope>
</reference>
<evidence type="ECO:0000313" key="2">
    <source>
        <dbReference type="Proteomes" id="UP000265120"/>
    </source>
</evidence>
<proteinExistence type="predicted"/>
<evidence type="ECO:0000313" key="1">
    <source>
        <dbReference type="Ensembl" id="ENSCSEP00000010857.1"/>
    </source>
</evidence>
<reference evidence="1" key="3">
    <citation type="submission" date="2025-09" db="UniProtKB">
        <authorList>
            <consortium name="Ensembl"/>
        </authorList>
    </citation>
    <scope>IDENTIFICATION</scope>
</reference>
<name>A0A3P8V8Q4_CYNSE</name>
<dbReference type="InParanoid" id="A0A3P8V8Q4"/>
<dbReference type="Proteomes" id="UP000265120">
    <property type="component" value="Chromosome 17"/>
</dbReference>
<dbReference type="OMA" id="GLHFNTC"/>
<protein>
    <recommendedName>
        <fullName evidence="3">Guanylate kinase-like domain-containing protein</fullName>
    </recommendedName>
</protein>
<reference evidence="1 2" key="1">
    <citation type="journal article" date="2014" name="Nat. Genet.">
        <title>Whole-genome sequence of a flatfish provides insights into ZW sex chromosome evolution and adaptation to a benthic lifestyle.</title>
        <authorList>
            <person name="Chen S."/>
            <person name="Zhang G."/>
            <person name="Shao C."/>
            <person name="Huang Q."/>
            <person name="Liu G."/>
            <person name="Zhang P."/>
            <person name="Song W."/>
            <person name="An N."/>
            <person name="Chalopin D."/>
            <person name="Volff J.N."/>
            <person name="Hong Y."/>
            <person name="Li Q."/>
            <person name="Sha Z."/>
            <person name="Zhou H."/>
            <person name="Xie M."/>
            <person name="Yu Q."/>
            <person name="Liu Y."/>
            <person name="Xiang H."/>
            <person name="Wang N."/>
            <person name="Wu K."/>
            <person name="Yang C."/>
            <person name="Zhou Q."/>
            <person name="Liao X."/>
            <person name="Yang L."/>
            <person name="Hu Q."/>
            <person name="Zhang J."/>
            <person name="Meng L."/>
            <person name="Jin L."/>
            <person name="Tian Y."/>
            <person name="Lian J."/>
            <person name="Yang J."/>
            <person name="Miao G."/>
            <person name="Liu S."/>
            <person name="Liang Z."/>
            <person name="Yan F."/>
            <person name="Li Y."/>
            <person name="Sun B."/>
            <person name="Zhang H."/>
            <person name="Zhang J."/>
            <person name="Zhu Y."/>
            <person name="Du M."/>
            <person name="Zhao Y."/>
            <person name="Schartl M."/>
            <person name="Tang Q."/>
            <person name="Wang J."/>
        </authorList>
    </citation>
    <scope>NUCLEOTIDE SEQUENCE</scope>
</reference>
<dbReference type="Ensembl" id="ENSCSET00000010983.1">
    <property type="protein sequence ID" value="ENSCSEP00000010857.1"/>
    <property type="gene ID" value="ENSCSEG00000006944.1"/>
</dbReference>
<dbReference type="Gene3D" id="3.40.50.300">
    <property type="entry name" value="P-loop containing nucleotide triphosphate hydrolases"/>
    <property type="match status" value="1"/>
</dbReference>
<dbReference type="GeneTree" id="ENSGT00940000157763"/>
<dbReference type="GO" id="GO:0050700">
    <property type="term" value="F:CARD domain binding"/>
    <property type="evidence" value="ECO:0007669"/>
    <property type="project" value="TreeGrafter"/>
</dbReference>
<sequence>TVFHIRAQQLLLLKLRKIALQENHFTKKFHRKSPDRVRLVKAVDPHSRGSGSTQQVIYTLHEEHLIPYSLVQPVEVQTKRPVIFTPSLLSHGLIQRLLQLTRSDLTFDTRQDKNWLLINSCSSKQTLGIRLKSIQNVIEQDKHCLLELGVSNVEGLIRQGIYPIVIHVRRKNKKHKKLKFFPHCGENNVMEDECQAEELQLETLPLLFYTLEPSSWSCTDELLAAICDIIHRQQRAVAWVELDRLQ</sequence>
<dbReference type="AlphaFoldDB" id="A0A3P8V8Q4"/>
<dbReference type="GO" id="GO:0005737">
    <property type="term" value="C:cytoplasm"/>
    <property type="evidence" value="ECO:0007669"/>
    <property type="project" value="TreeGrafter"/>
</dbReference>
<accession>A0A3P8V8Q4</accession>
<dbReference type="STRING" id="244447.ENSCSEP00000010857"/>
<keyword evidence="2" id="KW-1185">Reference proteome</keyword>
<evidence type="ECO:0008006" key="3">
    <source>
        <dbReference type="Google" id="ProtNLM"/>
    </source>
</evidence>
<dbReference type="PANTHER" id="PTHR14559">
    <property type="entry name" value="CASPASE RECRUITMENT DOMAIN FAMILY"/>
    <property type="match status" value="1"/>
</dbReference>
<dbReference type="InterPro" id="IPR027417">
    <property type="entry name" value="P-loop_NTPase"/>
</dbReference>
<dbReference type="PANTHER" id="PTHR14559:SF13">
    <property type="entry name" value="CASPASE RECRUITMENT DOMAIN-CONTAINING PROTEIN 10-LIKE"/>
    <property type="match status" value="1"/>
</dbReference>
<dbReference type="SUPFAM" id="SSF52540">
    <property type="entry name" value="P-loop containing nucleoside triphosphate hydrolases"/>
    <property type="match status" value="1"/>
</dbReference>
<organism evidence="1 2">
    <name type="scientific">Cynoglossus semilaevis</name>
    <name type="common">Tongue sole</name>
    <dbReference type="NCBI Taxonomy" id="244447"/>
    <lineage>
        <taxon>Eukaryota</taxon>
        <taxon>Metazoa</taxon>
        <taxon>Chordata</taxon>
        <taxon>Craniata</taxon>
        <taxon>Vertebrata</taxon>
        <taxon>Euteleostomi</taxon>
        <taxon>Actinopterygii</taxon>
        <taxon>Neopterygii</taxon>
        <taxon>Teleostei</taxon>
        <taxon>Neoteleostei</taxon>
        <taxon>Acanthomorphata</taxon>
        <taxon>Carangaria</taxon>
        <taxon>Pleuronectiformes</taxon>
        <taxon>Pleuronectoidei</taxon>
        <taxon>Cynoglossidae</taxon>
        <taxon>Cynoglossinae</taxon>
        <taxon>Cynoglossus</taxon>
    </lineage>
</organism>